<keyword evidence="7 8" id="KW-0472">Membrane</keyword>
<dbReference type="PRINTS" id="PR00175">
    <property type="entry name" value="NAALASMPORT"/>
</dbReference>
<sequence length="195" mass="21782">MANGTPHLIKDGGIYVENAIGKDYSGTAMYAQAGIDKAFHGSGYQFDPTFSGVGSYFIAFALFFFAFTTILSYYYITETNVAYLTRNQNNQVSSVFINIARVIILFATFYGAVKTADVAWAFGDLGVGLMAWLNIIAIWILHKPAVNALKDYEIQKKRLGNGYNAVYQPDPNKLPNAVFWLKTYPERLKQARAKK</sequence>
<name>A0A380E115_STAAU</name>
<feature type="transmembrane region" description="Helical" evidence="8">
    <location>
        <begin position="53"/>
        <end position="75"/>
    </location>
</feature>
<evidence type="ECO:0000256" key="6">
    <source>
        <dbReference type="ARBA" id="ARBA00022989"/>
    </source>
</evidence>
<dbReference type="Proteomes" id="UP000254502">
    <property type="component" value="Unassembled WGS sequence"/>
</dbReference>
<evidence type="ECO:0000256" key="5">
    <source>
        <dbReference type="ARBA" id="ARBA00022692"/>
    </source>
</evidence>
<dbReference type="Pfam" id="PF01235">
    <property type="entry name" value="Na_Ala_symp"/>
    <property type="match status" value="1"/>
</dbReference>
<dbReference type="GO" id="GO:0005886">
    <property type="term" value="C:plasma membrane"/>
    <property type="evidence" value="ECO:0007669"/>
    <property type="project" value="UniProtKB-SubCell"/>
</dbReference>
<evidence type="ECO:0000313" key="9">
    <source>
        <dbReference type="EMBL" id="SUK84485.1"/>
    </source>
</evidence>
<dbReference type="EMBL" id="UHAQ01000003">
    <property type="protein sequence ID" value="SUK84485.1"/>
    <property type="molecule type" value="Genomic_DNA"/>
</dbReference>
<comment type="similarity">
    <text evidence="2">Belongs to the alanine or glycine:cation symporter (AGCS) (TC 2.A.25) family.</text>
</comment>
<evidence type="ECO:0000256" key="7">
    <source>
        <dbReference type="ARBA" id="ARBA00023136"/>
    </source>
</evidence>
<keyword evidence="5 8" id="KW-0812">Transmembrane</keyword>
<evidence type="ECO:0000256" key="2">
    <source>
        <dbReference type="ARBA" id="ARBA00009261"/>
    </source>
</evidence>
<reference evidence="9 10" key="1">
    <citation type="submission" date="2018-06" db="EMBL/GenBank/DDBJ databases">
        <authorList>
            <consortium name="Pathogen Informatics"/>
            <person name="Doyle S."/>
        </authorList>
    </citation>
    <scope>NUCLEOTIDE SEQUENCE [LARGE SCALE GENOMIC DNA]</scope>
    <source>
        <strain evidence="9 10">NCTC5664</strain>
    </source>
</reference>
<feature type="transmembrane region" description="Helical" evidence="8">
    <location>
        <begin position="119"/>
        <end position="141"/>
    </location>
</feature>
<dbReference type="InterPro" id="IPR001463">
    <property type="entry name" value="Na/Ala_symport"/>
</dbReference>
<dbReference type="AlphaFoldDB" id="A0A380E115"/>
<keyword evidence="3" id="KW-0813">Transport</keyword>
<evidence type="ECO:0000256" key="3">
    <source>
        <dbReference type="ARBA" id="ARBA00022448"/>
    </source>
</evidence>
<dbReference type="GO" id="GO:0005283">
    <property type="term" value="F:amino acid:sodium symporter activity"/>
    <property type="evidence" value="ECO:0007669"/>
    <property type="project" value="InterPro"/>
</dbReference>
<proteinExistence type="inferred from homology"/>
<organism evidence="9 10">
    <name type="scientific">Staphylococcus aureus</name>
    <dbReference type="NCBI Taxonomy" id="1280"/>
    <lineage>
        <taxon>Bacteria</taxon>
        <taxon>Bacillati</taxon>
        <taxon>Bacillota</taxon>
        <taxon>Bacilli</taxon>
        <taxon>Bacillales</taxon>
        <taxon>Staphylococcaceae</taxon>
        <taxon>Staphylococcus</taxon>
    </lineage>
</organism>
<evidence type="ECO:0000256" key="4">
    <source>
        <dbReference type="ARBA" id="ARBA00022475"/>
    </source>
</evidence>
<protein>
    <submittedName>
        <fullName evidence="9">Sodium/proton-dependent alanine carrier protein</fullName>
    </submittedName>
</protein>
<dbReference type="PANTHER" id="PTHR30330">
    <property type="entry name" value="AGSS FAMILY TRANSPORTER, SODIUM-ALANINE"/>
    <property type="match status" value="1"/>
</dbReference>
<comment type="subcellular location">
    <subcellularLocation>
        <location evidence="1">Cell membrane</location>
        <topology evidence="1">Multi-pass membrane protein</topology>
    </subcellularLocation>
</comment>
<keyword evidence="4" id="KW-1003">Cell membrane</keyword>
<feature type="transmembrane region" description="Helical" evidence="8">
    <location>
        <begin position="95"/>
        <end position="113"/>
    </location>
</feature>
<evidence type="ECO:0000313" key="10">
    <source>
        <dbReference type="Proteomes" id="UP000254502"/>
    </source>
</evidence>
<dbReference type="PANTHER" id="PTHR30330:SF7">
    <property type="entry name" value="SODIUM_PROTON-DEPENDENT ALANINE CARRIER PROTEIN YRBD-RELATED"/>
    <property type="match status" value="1"/>
</dbReference>
<gene>
    <name evidence="9" type="ORF">NCTC5664_02632</name>
</gene>
<accession>A0A380E115</accession>
<evidence type="ECO:0000256" key="1">
    <source>
        <dbReference type="ARBA" id="ARBA00004651"/>
    </source>
</evidence>
<evidence type="ECO:0000256" key="8">
    <source>
        <dbReference type="SAM" id="Phobius"/>
    </source>
</evidence>
<keyword evidence="6 8" id="KW-1133">Transmembrane helix</keyword>